<dbReference type="Proteomes" id="UP000036681">
    <property type="component" value="Unplaced"/>
</dbReference>
<sequence>MSIMGRVGTESRRNDGYGTQDLTPLSPYGDDSMDELEQHELDDHVGDMPQTFLRRQRRIKVGNACDLLHADIER</sequence>
<evidence type="ECO:0000313" key="2">
    <source>
        <dbReference type="Proteomes" id="UP000036681"/>
    </source>
</evidence>
<name>A0A0M3HHR3_ASCLU</name>
<dbReference type="AlphaFoldDB" id="A0A0M3HHR3"/>
<evidence type="ECO:0000313" key="3">
    <source>
        <dbReference type="WBParaSite" id="ALUE_0000105801-mRNA-1"/>
    </source>
</evidence>
<evidence type="ECO:0000256" key="1">
    <source>
        <dbReference type="SAM" id="MobiDB-lite"/>
    </source>
</evidence>
<accession>A0A0M3HHR3</accession>
<keyword evidence="2" id="KW-1185">Reference proteome</keyword>
<proteinExistence type="predicted"/>
<reference evidence="3" key="1">
    <citation type="submission" date="2017-02" db="UniProtKB">
        <authorList>
            <consortium name="WormBaseParasite"/>
        </authorList>
    </citation>
    <scope>IDENTIFICATION</scope>
</reference>
<protein>
    <submittedName>
        <fullName evidence="3">Catalase</fullName>
    </submittedName>
</protein>
<organism evidence="2 3">
    <name type="scientific">Ascaris lumbricoides</name>
    <name type="common">Giant roundworm</name>
    <dbReference type="NCBI Taxonomy" id="6252"/>
    <lineage>
        <taxon>Eukaryota</taxon>
        <taxon>Metazoa</taxon>
        <taxon>Ecdysozoa</taxon>
        <taxon>Nematoda</taxon>
        <taxon>Chromadorea</taxon>
        <taxon>Rhabditida</taxon>
        <taxon>Spirurina</taxon>
        <taxon>Ascaridomorpha</taxon>
        <taxon>Ascaridoidea</taxon>
        <taxon>Ascarididae</taxon>
        <taxon>Ascaris</taxon>
    </lineage>
</organism>
<feature type="compositionally biased region" description="Basic and acidic residues" evidence="1">
    <location>
        <begin position="36"/>
        <end position="45"/>
    </location>
</feature>
<feature type="region of interest" description="Disordered" evidence="1">
    <location>
        <begin position="1"/>
        <end position="45"/>
    </location>
</feature>
<dbReference type="WBParaSite" id="ALUE_0000105801-mRNA-1">
    <property type="protein sequence ID" value="ALUE_0000105801-mRNA-1"/>
    <property type="gene ID" value="ALUE_0000105801"/>
</dbReference>